<sequence length="160" mass="17558">MKLDQLRRSDVRRCAEIEEILFPGDDPWSAHAFHSELDQGHHYLAARSDDGTQLLGYAGLAVVGRRGDYESSVHTIGVVPEAQGQGIGKALLRALLERADELKAPVFLEVRTDNATAVGLYEQHGFQKLGVRKRYYQPSGADAFTMARPAQAPARDEVAG</sequence>
<dbReference type="InterPro" id="IPR050680">
    <property type="entry name" value="YpeA/RimI_acetyltransf"/>
</dbReference>
<keyword evidence="4" id="KW-0012">Acyltransferase</keyword>
<evidence type="ECO:0000313" key="6">
    <source>
        <dbReference type="EMBL" id="SEP51712.1"/>
    </source>
</evidence>
<dbReference type="Gene3D" id="3.40.630.30">
    <property type="match status" value="1"/>
</dbReference>
<dbReference type="SUPFAM" id="SSF55729">
    <property type="entry name" value="Acyl-CoA N-acyltransferases (Nat)"/>
    <property type="match status" value="1"/>
</dbReference>
<dbReference type="InterPro" id="IPR006464">
    <property type="entry name" value="AcTrfase_RimI/Ard1"/>
</dbReference>
<dbReference type="Pfam" id="PF00583">
    <property type="entry name" value="Acetyltransf_1"/>
    <property type="match status" value="1"/>
</dbReference>
<dbReference type="InterPro" id="IPR016181">
    <property type="entry name" value="Acyl_CoA_acyltransferase"/>
</dbReference>
<evidence type="ECO:0000259" key="5">
    <source>
        <dbReference type="PROSITE" id="PS51186"/>
    </source>
</evidence>
<evidence type="ECO:0000256" key="1">
    <source>
        <dbReference type="ARBA" id="ARBA00005395"/>
    </source>
</evidence>
<dbReference type="EMBL" id="FOEF01000017">
    <property type="protein sequence ID" value="SEP51712.1"/>
    <property type="molecule type" value="Genomic_DNA"/>
</dbReference>
<dbReference type="CDD" id="cd04301">
    <property type="entry name" value="NAT_SF"/>
    <property type="match status" value="1"/>
</dbReference>
<feature type="domain" description="N-acetyltransferase" evidence="5">
    <location>
        <begin position="1"/>
        <end position="151"/>
    </location>
</feature>
<proteinExistence type="inferred from homology"/>
<dbReference type="NCBIfam" id="TIGR01575">
    <property type="entry name" value="rimI"/>
    <property type="match status" value="1"/>
</dbReference>
<keyword evidence="2" id="KW-0963">Cytoplasm</keyword>
<reference evidence="6 7" key="1">
    <citation type="submission" date="2016-10" db="EMBL/GenBank/DDBJ databases">
        <authorList>
            <person name="de Groot N.N."/>
        </authorList>
    </citation>
    <scope>NUCLEOTIDE SEQUENCE [LARGE SCALE GENOMIC DNA]</scope>
    <source>
        <strain evidence="6 7">DSM 44993</strain>
    </source>
</reference>
<keyword evidence="3 6" id="KW-0808">Transferase</keyword>
<dbReference type="AlphaFoldDB" id="A0A1H8YI33"/>
<dbReference type="PROSITE" id="PS51186">
    <property type="entry name" value="GNAT"/>
    <property type="match status" value="1"/>
</dbReference>
<dbReference type="PANTHER" id="PTHR43420:SF44">
    <property type="entry name" value="ACETYLTRANSFERASE YPEA"/>
    <property type="match status" value="1"/>
</dbReference>
<keyword evidence="7" id="KW-1185">Reference proteome</keyword>
<dbReference type="Proteomes" id="UP000198582">
    <property type="component" value="Unassembled WGS sequence"/>
</dbReference>
<dbReference type="STRING" id="394193.SAMN04489732_11730"/>
<accession>A0A1H8YI33</accession>
<comment type="similarity">
    <text evidence="1">Belongs to the acetyltransferase family. RimI subfamily.</text>
</comment>
<protein>
    <submittedName>
        <fullName evidence="6">Ribosomal-protein-alanine N-acetyltransferase</fullName>
    </submittedName>
</protein>
<evidence type="ECO:0000313" key="7">
    <source>
        <dbReference type="Proteomes" id="UP000198582"/>
    </source>
</evidence>
<dbReference type="OrthoDB" id="529907at2"/>
<evidence type="ECO:0000256" key="3">
    <source>
        <dbReference type="ARBA" id="ARBA00022679"/>
    </source>
</evidence>
<gene>
    <name evidence="6" type="ORF">SAMN04489732_11730</name>
</gene>
<dbReference type="InterPro" id="IPR000182">
    <property type="entry name" value="GNAT_dom"/>
</dbReference>
<dbReference type="RefSeq" id="WP_091623848.1">
    <property type="nucleotide sequence ID" value="NZ_FOEF01000017.1"/>
</dbReference>
<dbReference type="PANTHER" id="PTHR43420">
    <property type="entry name" value="ACETYLTRANSFERASE"/>
    <property type="match status" value="1"/>
</dbReference>
<evidence type="ECO:0000256" key="4">
    <source>
        <dbReference type="ARBA" id="ARBA00023315"/>
    </source>
</evidence>
<dbReference type="GO" id="GO:0008080">
    <property type="term" value="F:N-acetyltransferase activity"/>
    <property type="evidence" value="ECO:0007669"/>
    <property type="project" value="InterPro"/>
</dbReference>
<evidence type="ECO:0000256" key="2">
    <source>
        <dbReference type="ARBA" id="ARBA00022490"/>
    </source>
</evidence>
<organism evidence="6 7">
    <name type="scientific">Amycolatopsis saalfeldensis</name>
    <dbReference type="NCBI Taxonomy" id="394193"/>
    <lineage>
        <taxon>Bacteria</taxon>
        <taxon>Bacillati</taxon>
        <taxon>Actinomycetota</taxon>
        <taxon>Actinomycetes</taxon>
        <taxon>Pseudonocardiales</taxon>
        <taxon>Pseudonocardiaceae</taxon>
        <taxon>Amycolatopsis</taxon>
    </lineage>
</organism>
<name>A0A1H8YI33_9PSEU</name>